<proteinExistence type="predicted"/>
<name>A0A093V3J0_TALMA</name>
<dbReference type="EMBL" id="JPOX01000028">
    <property type="protein sequence ID" value="KFX44524.1"/>
    <property type="molecule type" value="Genomic_DNA"/>
</dbReference>
<reference evidence="1" key="2">
    <citation type="journal article" date="2014" name="PLoS Genet.">
        <title>Signature gene expression reveals novel clues to the molecular mechanisms of dimorphic transition in Penicillium marneffei.</title>
        <authorList>
            <person name="Yang E."/>
            <person name="Wang G."/>
            <person name="Cai J."/>
            <person name="Woo P.C."/>
            <person name="Lau S.K."/>
            <person name="Yuen K.-Y."/>
            <person name="Chow W.-N."/>
            <person name="Lin X."/>
        </authorList>
    </citation>
    <scope>NUCLEOTIDE SEQUENCE</scope>
    <source>
        <strain evidence="1">PM1</strain>
    </source>
</reference>
<evidence type="ECO:0000313" key="1">
    <source>
        <dbReference type="EMBL" id="KFX44524.1"/>
    </source>
</evidence>
<reference key="1">
    <citation type="journal article" date="2014" name="PLoS Genet.">
        <title>Signature Gene Expression Reveals Novel Clues to the Molecular Mechanisms of Dimorphic Transition in Penicillium marneffei.</title>
        <authorList>
            <person name="Yang E."/>
            <person name="Wang G."/>
            <person name="Cai J."/>
            <person name="Woo P.C."/>
            <person name="Lau S.K."/>
            <person name="Yuen K.-Y."/>
            <person name="Chow W.-N."/>
            <person name="Lin X."/>
        </authorList>
    </citation>
    <scope>NUCLEOTIDE SEQUENCE [LARGE SCALE GENOMIC DNA]</scope>
    <source>
        <strain>PM1</strain>
    </source>
</reference>
<dbReference type="eggNOG" id="ENOG502S8BE">
    <property type="taxonomic scope" value="Eukaryota"/>
</dbReference>
<gene>
    <name evidence="1" type="ORF">GQ26_0281000</name>
</gene>
<organism evidence="1">
    <name type="scientific">Talaromyces marneffei PM1</name>
    <dbReference type="NCBI Taxonomy" id="1077442"/>
    <lineage>
        <taxon>Eukaryota</taxon>
        <taxon>Fungi</taxon>
        <taxon>Dikarya</taxon>
        <taxon>Ascomycota</taxon>
        <taxon>Pezizomycotina</taxon>
        <taxon>Eurotiomycetes</taxon>
        <taxon>Eurotiomycetidae</taxon>
        <taxon>Eurotiales</taxon>
        <taxon>Trichocomaceae</taxon>
        <taxon>Talaromyces</taxon>
        <taxon>Talaromyces sect. Talaromyces</taxon>
    </lineage>
</organism>
<comment type="caution">
    <text evidence="1">The sequence shown here is derived from an EMBL/GenBank/DDBJ whole genome shotgun (WGS) entry which is preliminary data.</text>
</comment>
<protein>
    <submittedName>
        <fullName evidence="1">Uncharacterized protein</fullName>
    </submittedName>
</protein>
<accession>A0A093V3J0</accession>
<dbReference type="AlphaFoldDB" id="A0A093V3J0"/>
<sequence>MSANGQSFLLDPEKKTGPMRYSHARVVSPSTHHTIYISGIAAVTPDGKYEGVTENPDGYMNWTSAHKPPQFYDELRA</sequence>
<dbReference type="HOGENOM" id="CLU_2639768_0_0_1"/>